<sequence length="58" mass="5860">MAKTARTVLDTADGLQNPTSVAVDDGTVHVTSGALTTGGDANLLTPRLGRPGRWASAP</sequence>
<accession>A0A918LAD9</accession>
<reference evidence="1" key="1">
    <citation type="journal article" date="2014" name="Int. J. Syst. Evol. Microbiol.">
        <title>Complete genome sequence of Corynebacterium casei LMG S-19264T (=DSM 44701T), isolated from a smear-ripened cheese.</title>
        <authorList>
            <consortium name="US DOE Joint Genome Institute (JGI-PGF)"/>
            <person name="Walter F."/>
            <person name="Albersmeier A."/>
            <person name="Kalinowski J."/>
            <person name="Ruckert C."/>
        </authorList>
    </citation>
    <scope>NUCLEOTIDE SEQUENCE</scope>
    <source>
        <strain evidence="1">JCM 4234</strain>
    </source>
</reference>
<dbReference type="AlphaFoldDB" id="A0A918LAD9"/>
<dbReference type="EMBL" id="BMSL01000002">
    <property type="protein sequence ID" value="GGS25319.1"/>
    <property type="molecule type" value="Genomic_DNA"/>
</dbReference>
<reference evidence="1" key="2">
    <citation type="submission" date="2020-09" db="EMBL/GenBank/DDBJ databases">
        <authorList>
            <person name="Sun Q."/>
            <person name="Ohkuma M."/>
        </authorList>
    </citation>
    <scope>NUCLEOTIDE SEQUENCE</scope>
    <source>
        <strain evidence="1">JCM 4234</strain>
    </source>
</reference>
<proteinExistence type="predicted"/>
<comment type="caution">
    <text evidence="1">The sequence shown here is derived from an EMBL/GenBank/DDBJ whole genome shotgun (WGS) entry which is preliminary data.</text>
</comment>
<dbReference type="Proteomes" id="UP000653493">
    <property type="component" value="Unassembled WGS sequence"/>
</dbReference>
<keyword evidence="2" id="KW-1185">Reference proteome</keyword>
<name>A0A918LAD9_STRGD</name>
<evidence type="ECO:0000313" key="2">
    <source>
        <dbReference type="Proteomes" id="UP000653493"/>
    </source>
</evidence>
<organism evidence="1 2">
    <name type="scientific">Streptomyces griseoviridis</name>
    <dbReference type="NCBI Taxonomy" id="45398"/>
    <lineage>
        <taxon>Bacteria</taxon>
        <taxon>Bacillati</taxon>
        <taxon>Actinomycetota</taxon>
        <taxon>Actinomycetes</taxon>
        <taxon>Kitasatosporales</taxon>
        <taxon>Streptomycetaceae</taxon>
        <taxon>Streptomyces</taxon>
    </lineage>
</organism>
<gene>
    <name evidence="1" type="ORF">GCM10010238_11980</name>
</gene>
<protein>
    <submittedName>
        <fullName evidence="1">Uncharacterized protein</fullName>
    </submittedName>
</protein>
<evidence type="ECO:0000313" key="1">
    <source>
        <dbReference type="EMBL" id="GGS25319.1"/>
    </source>
</evidence>